<dbReference type="Proteomes" id="UP000230078">
    <property type="component" value="Unassembled WGS sequence"/>
</dbReference>
<dbReference type="SUPFAM" id="SSF109604">
    <property type="entry name" value="HD-domain/PDEase-like"/>
    <property type="match status" value="1"/>
</dbReference>
<dbReference type="Gene3D" id="1.10.3210.10">
    <property type="entry name" value="Hypothetical protein af1432"/>
    <property type="match status" value="1"/>
</dbReference>
<protein>
    <recommendedName>
        <fullName evidence="1">HD domain-containing protein</fullName>
    </recommendedName>
</protein>
<proteinExistence type="predicted"/>
<evidence type="ECO:0000259" key="1">
    <source>
        <dbReference type="Pfam" id="PF13023"/>
    </source>
</evidence>
<reference evidence="3" key="1">
    <citation type="submission" date="2017-09" db="EMBL/GenBank/DDBJ databases">
        <title>Depth-based differentiation of microbial function through sediment-hosted aquifers and enrichment of novel symbionts in the deep terrestrial subsurface.</title>
        <authorList>
            <person name="Probst A.J."/>
            <person name="Ladd B."/>
            <person name="Jarett J.K."/>
            <person name="Geller-Mcgrath D.E."/>
            <person name="Sieber C.M.K."/>
            <person name="Emerson J.B."/>
            <person name="Anantharaman K."/>
            <person name="Thomas B.C."/>
            <person name="Malmstrom R."/>
            <person name="Stieglmeier M."/>
            <person name="Klingl A."/>
            <person name="Woyke T."/>
            <person name="Ryan C.M."/>
            <person name="Banfield J.F."/>
        </authorList>
    </citation>
    <scope>NUCLEOTIDE SEQUENCE [LARGE SCALE GENOMIC DNA]</scope>
</reference>
<dbReference type="InterPro" id="IPR006674">
    <property type="entry name" value="HD_domain"/>
</dbReference>
<evidence type="ECO:0000313" key="2">
    <source>
        <dbReference type="EMBL" id="PIZ92898.1"/>
    </source>
</evidence>
<organism evidence="2 3">
    <name type="scientific">Candidatus Magasanikbacteria bacterium CG_4_10_14_0_2_um_filter_41_31</name>
    <dbReference type="NCBI Taxonomy" id="1974639"/>
    <lineage>
        <taxon>Bacteria</taxon>
        <taxon>Candidatus Magasanikiibacteriota</taxon>
    </lineage>
</organism>
<name>A0A2M7V355_9BACT</name>
<evidence type="ECO:0000313" key="3">
    <source>
        <dbReference type="Proteomes" id="UP000230078"/>
    </source>
</evidence>
<dbReference type="AlphaFoldDB" id="A0A2M7V355"/>
<dbReference type="EMBL" id="PFPI01000042">
    <property type="protein sequence ID" value="PIZ92898.1"/>
    <property type="molecule type" value="Genomic_DNA"/>
</dbReference>
<sequence>MRNLIKLLSILQLTKEQPLTGYLAAGINIHDLPSLAEHQYTAAVIGYFVAHRIEEAGGNIDGHKLMLMLLFHDLGELFGGDVAAPLSRKYPDLKVHKDKIGDRAIQLLSEFMNEKEKHDFLAIYEESERGTTDEKVVAKIIDQIDHQFFFEHHNYDSKFHYGIEDSRPGFIQKYIVEKTVLIQDPITKKVMDDFLESFVHDFYQKGFQPRTLLLDDEK</sequence>
<dbReference type="Pfam" id="PF13023">
    <property type="entry name" value="HD_3"/>
    <property type="match status" value="1"/>
</dbReference>
<feature type="domain" description="HD" evidence="1">
    <location>
        <begin position="34"/>
        <end position="152"/>
    </location>
</feature>
<comment type="caution">
    <text evidence="2">The sequence shown here is derived from an EMBL/GenBank/DDBJ whole genome shotgun (WGS) entry which is preliminary data.</text>
</comment>
<accession>A0A2M7V355</accession>
<gene>
    <name evidence="2" type="ORF">COX83_03205</name>
</gene>